<gene>
    <name evidence="4" type="ORF">FHT02_001647</name>
</gene>
<evidence type="ECO:0000256" key="1">
    <source>
        <dbReference type="ARBA" id="ARBA00022679"/>
    </source>
</evidence>
<protein>
    <submittedName>
        <fullName evidence="4">Glycosyltransferase involved in cell wall biosynthesis</fullName>
    </submittedName>
</protein>
<dbReference type="InterPro" id="IPR028098">
    <property type="entry name" value="Glyco_trans_4-like_N"/>
</dbReference>
<dbReference type="EMBL" id="JACIJF010000004">
    <property type="protein sequence ID" value="MBB5710416.1"/>
    <property type="molecule type" value="Genomic_DNA"/>
</dbReference>
<dbReference type="Pfam" id="PF00534">
    <property type="entry name" value="Glycos_transf_1"/>
    <property type="match status" value="1"/>
</dbReference>
<dbReference type="CDD" id="cd03801">
    <property type="entry name" value="GT4_PimA-like"/>
    <property type="match status" value="1"/>
</dbReference>
<accession>A0A840YLN6</accession>
<dbReference type="GO" id="GO:0016757">
    <property type="term" value="F:glycosyltransferase activity"/>
    <property type="evidence" value="ECO:0007669"/>
    <property type="project" value="InterPro"/>
</dbReference>
<evidence type="ECO:0000259" key="3">
    <source>
        <dbReference type="Pfam" id="PF13439"/>
    </source>
</evidence>
<evidence type="ECO:0000313" key="5">
    <source>
        <dbReference type="Proteomes" id="UP000527143"/>
    </source>
</evidence>
<proteinExistence type="predicted"/>
<feature type="domain" description="Glycosyl transferase family 1" evidence="2">
    <location>
        <begin position="243"/>
        <end position="339"/>
    </location>
</feature>
<dbReference type="AlphaFoldDB" id="A0A840YLN6"/>
<dbReference type="Gene3D" id="3.40.50.2000">
    <property type="entry name" value="Glycogen Phosphorylase B"/>
    <property type="match status" value="2"/>
</dbReference>
<organism evidence="4 5">
    <name type="scientific">Sphingomonas xinjiangensis</name>
    <dbReference type="NCBI Taxonomy" id="643568"/>
    <lineage>
        <taxon>Bacteria</taxon>
        <taxon>Pseudomonadati</taxon>
        <taxon>Pseudomonadota</taxon>
        <taxon>Alphaproteobacteria</taxon>
        <taxon>Sphingomonadales</taxon>
        <taxon>Sphingomonadaceae</taxon>
        <taxon>Sphingomonas</taxon>
    </lineage>
</organism>
<dbReference type="SUPFAM" id="SSF53756">
    <property type="entry name" value="UDP-Glycosyltransferase/glycogen phosphorylase"/>
    <property type="match status" value="1"/>
</dbReference>
<dbReference type="RefSeq" id="WP_221239374.1">
    <property type="nucleotide sequence ID" value="NZ_JACIJF010000004.1"/>
</dbReference>
<dbReference type="InterPro" id="IPR001296">
    <property type="entry name" value="Glyco_trans_1"/>
</dbReference>
<dbReference type="Pfam" id="PF13439">
    <property type="entry name" value="Glyco_transf_4"/>
    <property type="match status" value="1"/>
</dbReference>
<keyword evidence="5" id="KW-1185">Reference proteome</keyword>
<reference evidence="4 5" key="1">
    <citation type="submission" date="2020-08" db="EMBL/GenBank/DDBJ databases">
        <title>Genomic Encyclopedia of Type Strains, Phase IV (KMG-IV): sequencing the most valuable type-strain genomes for metagenomic binning, comparative biology and taxonomic classification.</title>
        <authorList>
            <person name="Goeker M."/>
        </authorList>
    </citation>
    <scope>NUCLEOTIDE SEQUENCE [LARGE SCALE GENOMIC DNA]</scope>
    <source>
        <strain evidence="4 5">DSM 26736</strain>
    </source>
</reference>
<dbReference type="PANTHER" id="PTHR46401:SF2">
    <property type="entry name" value="GLYCOSYLTRANSFERASE WBBK-RELATED"/>
    <property type="match status" value="1"/>
</dbReference>
<comment type="caution">
    <text evidence="4">The sequence shown here is derived from an EMBL/GenBank/DDBJ whole genome shotgun (WGS) entry which is preliminary data.</text>
</comment>
<sequence length="370" mass="38891">MSGAAPLKLLMTADAVGGVWQYALDLAAALAPRGVRTTLAVLGPSPSPAQRAEAKRIKGLTLVDTRLPLDWLCDAPEPVLAAGEAIAALARKTGADLVQLNMPTLGARARFDVPVIAVTHGCVATWWDAAFGGDLAQQYRWHRLLMHEGLHAADQVVAPSAAYAATIARHYGLAKTPHAIHNGRNPLAPMPAAAPQDFAFTAGRLWDQVKGIRTLDRAAAWLSVPFCAAGAVQGPHGETIALQHLHALGHLSSEALARRLAARPVFVSAASFEPFGLAVLEAAHAGCPLVLSDIDTFRELWDDAALFVAPGDEAGYADAVEAILVDSVLRHRLGDAARSRAARYTPQAKATAMAALFTELAAKAPAKRAA</sequence>
<dbReference type="Proteomes" id="UP000527143">
    <property type="component" value="Unassembled WGS sequence"/>
</dbReference>
<evidence type="ECO:0000313" key="4">
    <source>
        <dbReference type="EMBL" id="MBB5710416.1"/>
    </source>
</evidence>
<dbReference type="PANTHER" id="PTHR46401">
    <property type="entry name" value="GLYCOSYLTRANSFERASE WBBK-RELATED"/>
    <property type="match status" value="1"/>
</dbReference>
<evidence type="ECO:0000259" key="2">
    <source>
        <dbReference type="Pfam" id="PF00534"/>
    </source>
</evidence>
<name>A0A840YLN6_9SPHN</name>
<feature type="domain" description="Glycosyltransferase subfamily 4-like N-terminal" evidence="3">
    <location>
        <begin position="16"/>
        <end position="185"/>
    </location>
</feature>
<keyword evidence="1 4" id="KW-0808">Transferase</keyword>